<dbReference type="InterPro" id="IPR011011">
    <property type="entry name" value="Znf_FYVE_PHD"/>
</dbReference>
<feature type="non-terminal residue" evidence="1">
    <location>
        <position position="1"/>
    </location>
</feature>
<reference evidence="1 2" key="1">
    <citation type="submission" date="2024-05" db="EMBL/GenBank/DDBJ databases">
        <authorList>
            <person name="Wallberg A."/>
        </authorList>
    </citation>
    <scope>NUCLEOTIDE SEQUENCE [LARGE SCALE GENOMIC DNA]</scope>
</reference>
<proteinExistence type="predicted"/>
<protein>
    <recommendedName>
        <fullName evidence="3">PHD-type domain-containing protein</fullName>
    </recommendedName>
</protein>
<name>A0AAV2R7Q6_MEGNR</name>
<organism evidence="1 2">
    <name type="scientific">Meganyctiphanes norvegica</name>
    <name type="common">Northern krill</name>
    <name type="synonym">Thysanopoda norvegica</name>
    <dbReference type="NCBI Taxonomy" id="48144"/>
    <lineage>
        <taxon>Eukaryota</taxon>
        <taxon>Metazoa</taxon>
        <taxon>Ecdysozoa</taxon>
        <taxon>Arthropoda</taxon>
        <taxon>Crustacea</taxon>
        <taxon>Multicrustacea</taxon>
        <taxon>Malacostraca</taxon>
        <taxon>Eumalacostraca</taxon>
        <taxon>Eucarida</taxon>
        <taxon>Euphausiacea</taxon>
        <taxon>Euphausiidae</taxon>
        <taxon>Meganyctiphanes</taxon>
    </lineage>
</organism>
<sequence>IKCLISYVFIYSVLQCAISNFNNLDHKTDIKDQSNVLSANQVYSYSILSNFKGFKSLESIGGSSYGIGARGVPGSGKSINEIIISSKYSVTTKFLLIALISCGDIQTNPGPKVDSKSVKRKYVFKLPCSVCGKGVRARPVECSCGQQTHSSCIQNLTNDLYDDFKANNEDIIYKCIFCISSKNKARSNQNAKNNNYSINIWNRGSNIENGKHQPPPLHAKVRDIDTIHSKQLNDISNSNSENQLHRTQGETISSLILETALNSRNKNVICHAETHDVNSVTSERCQGVTSPSGYPTLNIFNSNSENQLHRTQGETISSLILENSLNSRNKNVICHAETHDVKSVTSERCQGVTSPSGLPGLNLQGRRSMAKNEREISSSVNYICQFCKCNVKTKNANILCNTCHTSYHPRCFEKAKVNEKYCNFCILMPSTELPFHDCDENGDIAAVLSDENSNNNINNNNNNNVTPSEAPEDIFDIFKNKGLHFIHINARSMFNKLSEIQYMAKRLNRNHINYRDLA</sequence>
<dbReference type="EMBL" id="CAXKWB010017844">
    <property type="protein sequence ID" value="CAL4119867.1"/>
    <property type="molecule type" value="Genomic_DNA"/>
</dbReference>
<accession>A0AAV2R7Q6</accession>
<dbReference type="SUPFAM" id="SSF57903">
    <property type="entry name" value="FYVE/PHD zinc finger"/>
    <property type="match status" value="1"/>
</dbReference>
<comment type="caution">
    <text evidence="1">The sequence shown here is derived from an EMBL/GenBank/DDBJ whole genome shotgun (WGS) entry which is preliminary data.</text>
</comment>
<dbReference type="Proteomes" id="UP001497623">
    <property type="component" value="Unassembled WGS sequence"/>
</dbReference>
<dbReference type="AlphaFoldDB" id="A0AAV2R7Q6"/>
<evidence type="ECO:0008006" key="3">
    <source>
        <dbReference type="Google" id="ProtNLM"/>
    </source>
</evidence>
<gene>
    <name evidence="1" type="ORF">MNOR_LOCUS21834</name>
</gene>
<evidence type="ECO:0000313" key="2">
    <source>
        <dbReference type="Proteomes" id="UP001497623"/>
    </source>
</evidence>
<evidence type="ECO:0000313" key="1">
    <source>
        <dbReference type="EMBL" id="CAL4119867.1"/>
    </source>
</evidence>
<keyword evidence="2" id="KW-1185">Reference proteome</keyword>